<keyword evidence="4" id="KW-0812">Transmembrane</keyword>
<keyword evidence="3" id="KW-0808">Transferase</keyword>
<evidence type="ECO:0000313" key="7">
    <source>
        <dbReference type="Proteomes" id="UP000245412"/>
    </source>
</evidence>
<dbReference type="InterPro" id="IPR003660">
    <property type="entry name" value="HAMP_dom"/>
</dbReference>
<keyword evidence="7" id="KW-1185">Reference proteome</keyword>
<gene>
    <name evidence="6" type="ORF">C7383_106199</name>
</gene>
<dbReference type="Gene3D" id="6.10.340.10">
    <property type="match status" value="1"/>
</dbReference>
<organism evidence="6 7">
    <name type="scientific">Murimonas intestini</name>
    <dbReference type="NCBI Taxonomy" id="1337051"/>
    <lineage>
        <taxon>Bacteria</taxon>
        <taxon>Bacillati</taxon>
        <taxon>Bacillota</taxon>
        <taxon>Clostridia</taxon>
        <taxon>Lachnospirales</taxon>
        <taxon>Lachnospiraceae</taxon>
        <taxon>Murimonas</taxon>
    </lineage>
</organism>
<comment type="caution">
    <text evidence="6">The sequence shown here is derived from an EMBL/GenBank/DDBJ whole genome shotgun (WGS) entry which is preliminary data.</text>
</comment>
<keyword evidence="4" id="KW-1133">Transmembrane helix</keyword>
<name>A0AB73T3V8_9FIRM</name>
<accession>A0AB73T3V8</accession>
<keyword evidence="4" id="KW-0472">Membrane</keyword>
<dbReference type="Proteomes" id="UP000245412">
    <property type="component" value="Unassembled WGS sequence"/>
</dbReference>
<dbReference type="PANTHER" id="PTHR34220:SF7">
    <property type="entry name" value="SENSOR HISTIDINE KINASE YPDA"/>
    <property type="match status" value="1"/>
</dbReference>
<feature type="transmembrane region" description="Helical" evidence="4">
    <location>
        <begin position="9"/>
        <end position="31"/>
    </location>
</feature>
<dbReference type="AlphaFoldDB" id="A0AB73T3V8"/>
<dbReference type="GO" id="GO:0000155">
    <property type="term" value="F:phosphorelay sensor kinase activity"/>
    <property type="evidence" value="ECO:0007669"/>
    <property type="project" value="InterPro"/>
</dbReference>
<evidence type="ECO:0000256" key="3">
    <source>
        <dbReference type="ARBA" id="ARBA00022679"/>
    </source>
</evidence>
<evidence type="ECO:0000256" key="2">
    <source>
        <dbReference type="ARBA" id="ARBA00022553"/>
    </source>
</evidence>
<keyword evidence="2" id="KW-0597">Phosphoprotein</keyword>
<comment type="subcellular location">
    <subcellularLocation>
        <location evidence="1">Membrane</location>
    </subcellularLocation>
</comment>
<reference evidence="6 7" key="1">
    <citation type="submission" date="2018-05" db="EMBL/GenBank/DDBJ databases">
        <authorList>
            <person name="Goeker M."/>
            <person name="Huntemann M."/>
            <person name="Clum A."/>
            <person name="Pillay M."/>
            <person name="Palaniappan K."/>
            <person name="Varghese N."/>
            <person name="Mikhailova N."/>
            <person name="Stamatis D."/>
            <person name="Reddy T."/>
            <person name="Daum C."/>
            <person name="Shapiro N."/>
            <person name="Ivanova N."/>
            <person name="Kyrpides N."/>
            <person name="Woyke T."/>
        </authorList>
    </citation>
    <scope>NUCLEOTIDE SEQUENCE [LARGE SCALE GENOMIC DNA]</scope>
    <source>
        <strain evidence="6 7">DSM 26524</strain>
    </source>
</reference>
<proteinExistence type="predicted"/>
<evidence type="ECO:0000256" key="4">
    <source>
        <dbReference type="SAM" id="Phobius"/>
    </source>
</evidence>
<dbReference type="InterPro" id="IPR010559">
    <property type="entry name" value="Sig_transdc_His_kin_internal"/>
</dbReference>
<dbReference type="Pfam" id="PF06580">
    <property type="entry name" value="His_kinase"/>
    <property type="match status" value="1"/>
</dbReference>
<dbReference type="InterPro" id="IPR036890">
    <property type="entry name" value="HATPase_C_sf"/>
</dbReference>
<dbReference type="InterPro" id="IPR050640">
    <property type="entry name" value="Bact_2-comp_sensor_kinase"/>
</dbReference>
<evidence type="ECO:0000259" key="5">
    <source>
        <dbReference type="PROSITE" id="PS50885"/>
    </source>
</evidence>
<dbReference type="PROSITE" id="PS50885">
    <property type="entry name" value="HAMP"/>
    <property type="match status" value="1"/>
</dbReference>
<feature type="domain" description="HAMP" evidence="5">
    <location>
        <begin position="315"/>
        <end position="369"/>
    </location>
</feature>
<protein>
    <submittedName>
        <fullName evidence="6">HAMP domain-containing protein</fullName>
    </submittedName>
</protein>
<dbReference type="GO" id="GO:0016020">
    <property type="term" value="C:membrane"/>
    <property type="evidence" value="ECO:0007669"/>
    <property type="project" value="UniProtKB-SubCell"/>
</dbReference>
<dbReference type="PANTHER" id="PTHR34220">
    <property type="entry name" value="SENSOR HISTIDINE KINASE YPDA"/>
    <property type="match status" value="1"/>
</dbReference>
<dbReference type="Gene3D" id="3.30.565.10">
    <property type="entry name" value="Histidine kinase-like ATPase, C-terminal domain"/>
    <property type="match status" value="1"/>
</dbReference>
<evidence type="ECO:0000256" key="1">
    <source>
        <dbReference type="ARBA" id="ARBA00004370"/>
    </source>
</evidence>
<dbReference type="EMBL" id="QGGY01000006">
    <property type="protein sequence ID" value="PWJ75629.1"/>
    <property type="molecule type" value="Genomic_DNA"/>
</dbReference>
<dbReference type="SUPFAM" id="SSF55874">
    <property type="entry name" value="ATPase domain of HSP90 chaperone/DNA topoisomerase II/histidine kinase"/>
    <property type="match status" value="1"/>
</dbReference>
<dbReference type="RefSeq" id="WP_257497640.1">
    <property type="nucleotide sequence ID" value="NZ_JANKBI010000004.1"/>
</dbReference>
<sequence length="599" mass="67815">MKKLHYKIALLSSAFGLVVLAVGVFVLYYYISRNDRDNVEYSLNSVTKEISMIIDNKLELMDNQAVTFISNQDMIRCLKNLTYSDDRNEDYEASVQNSLMEIRRYVDSSFVSGNYYRFCAFTRSGNLFSGNEDRVLNPEVIAGRIEKLDWLDEVEEAAGRRVILPLHKDSWSQKEGRDVFSVARVIRDPGKGIGYVEVQETAEYLSRICSNSQYDILVLDQYGAPVFGNGGLGDENLSGEKLTYCRELIRDGKTNDSGKYGLTGVKTSNETGWSVAAIQNPELAGQSFRTVRNVLVGVAAAFMIGMVCLAYYMASHMTKPLRELRTAMENMSMETMADTDRIVNEKEDEIVSLNHSFRIMKNKLNESVEREVESRSRQLQSHFNALQAQINPHFIHNMLNVVMELALEERPDDVVEVCQRISDMMRYSTASENQPVTIGDEITHTSNYLALMKERFGDKITYEISADENIRNIQIPRLIVQPIVENSFYHGFAKERRTLHVEILAAAREDGGWEISIQDDGIGFGENVLAGLKQKIEDYQNGVMGKEDDVRGGIGSLGLLNTFARLELFYNQQIRFTLENRAEGGARVVFSNICQEAGR</sequence>
<dbReference type="SMART" id="SM00304">
    <property type="entry name" value="HAMP"/>
    <property type="match status" value="1"/>
</dbReference>
<feature type="transmembrane region" description="Helical" evidence="4">
    <location>
        <begin position="294"/>
        <end position="314"/>
    </location>
</feature>
<evidence type="ECO:0000313" key="6">
    <source>
        <dbReference type="EMBL" id="PWJ75629.1"/>
    </source>
</evidence>